<dbReference type="AlphaFoldDB" id="A0A323TCI9"/>
<dbReference type="GO" id="GO:0006508">
    <property type="term" value="P:proteolysis"/>
    <property type="evidence" value="ECO:0007669"/>
    <property type="project" value="InterPro"/>
</dbReference>
<dbReference type="OrthoDB" id="9802627at2"/>
<dbReference type="SUPFAM" id="SSF56601">
    <property type="entry name" value="beta-lactamase/transpeptidase-like"/>
    <property type="match status" value="1"/>
</dbReference>
<evidence type="ECO:0000313" key="4">
    <source>
        <dbReference type="Proteomes" id="UP000248214"/>
    </source>
</evidence>
<dbReference type="PRINTS" id="PR00922">
    <property type="entry name" value="DADACBPTASE3"/>
</dbReference>
<organism evidence="3 4">
    <name type="scientific">Salipaludibacillus keqinensis</name>
    <dbReference type="NCBI Taxonomy" id="2045207"/>
    <lineage>
        <taxon>Bacteria</taxon>
        <taxon>Bacillati</taxon>
        <taxon>Bacillota</taxon>
        <taxon>Bacilli</taxon>
        <taxon>Bacillales</taxon>
        <taxon>Bacillaceae</taxon>
    </lineage>
</organism>
<dbReference type="InterPro" id="IPR000667">
    <property type="entry name" value="Peptidase_S13"/>
</dbReference>
<keyword evidence="4" id="KW-1185">Reference proteome</keyword>
<name>A0A323TCI9_9BACI</name>
<evidence type="ECO:0000256" key="2">
    <source>
        <dbReference type="ARBA" id="ARBA00022801"/>
    </source>
</evidence>
<dbReference type="PANTHER" id="PTHR30023">
    <property type="entry name" value="D-ALANYL-D-ALANINE CARBOXYPEPTIDASE"/>
    <property type="match status" value="1"/>
</dbReference>
<comment type="similarity">
    <text evidence="1">Belongs to the peptidase S13 family.</text>
</comment>
<dbReference type="RefSeq" id="WP_110609062.1">
    <property type="nucleotide sequence ID" value="NZ_PDOD01000002.1"/>
</dbReference>
<sequence length="501" mass="54668">MVGIFSKKIFFRFGAVFALMAMLVVFQMGTGADSDLTAEQQLRADLLDILQNEDLDHALPAVHVQSAESDEELFSYNSDISVVPASGQKMLIGAAALDTLGPDYTYTTGVYSDGSHTGKVLHSDLYLKGTGDTTMLPEDFDDLAAQVADQGIKVVQGDLVADDSFFDDMRLSLDLSWFNQRRSTGAQVSALTVSPDEGYDAGTVIVEVFPSETAGEDTTVSVYPETDYITVLNDVETIEAGGPRTVDWGREHGNNNIFVDGTIPTDGARWRNWIAIWEPTELAQDLFHQALERHGVKVQGELTLGETPEGANELALKESMPLEELFDHMMKPSNNGIAESLTKTMGQEVHGEGSWNAGLDVVEDYLQGAGLNTETIQLRDGSGMSHLNKIPTEEMTALLQSVQQEDWYEIYYNSLPVAGNVDSMTGGTLRNRMQGTAAEGNVQAKTGTVTSKTSLSGYVTSQDNEELIFSIIINNYIGSHPKFIEDEIAIALAEFSRNLEE</sequence>
<comment type="caution">
    <text evidence="3">The sequence shown here is derived from an EMBL/GenBank/DDBJ whole genome shotgun (WGS) entry which is preliminary data.</text>
</comment>
<dbReference type="EMBL" id="PDOD01000002">
    <property type="protein sequence ID" value="PYZ93032.1"/>
    <property type="molecule type" value="Genomic_DNA"/>
</dbReference>
<dbReference type="Gene3D" id="3.40.710.10">
    <property type="entry name" value="DD-peptidase/beta-lactamase superfamily"/>
    <property type="match status" value="2"/>
</dbReference>
<keyword evidence="3" id="KW-0645">Protease</keyword>
<accession>A0A323TCI9</accession>
<dbReference type="NCBIfam" id="TIGR00666">
    <property type="entry name" value="PBP4"/>
    <property type="match status" value="1"/>
</dbReference>
<keyword evidence="3" id="KW-0121">Carboxypeptidase</keyword>
<reference evidence="3 4" key="1">
    <citation type="submission" date="2017-10" db="EMBL/GenBank/DDBJ databases">
        <title>Bacillus sp. nov., a halophilic bacterium isolated from a Keqin Lake.</title>
        <authorList>
            <person name="Wang H."/>
        </authorList>
    </citation>
    <scope>NUCLEOTIDE SEQUENCE [LARGE SCALE GENOMIC DNA]</scope>
    <source>
        <strain evidence="3 4">KQ-12</strain>
    </source>
</reference>
<evidence type="ECO:0000256" key="1">
    <source>
        <dbReference type="ARBA" id="ARBA00006096"/>
    </source>
</evidence>
<protein>
    <submittedName>
        <fullName evidence="3">D-alanyl-D-alanine carboxypeptidase/D-alanyl-D-alanine-endopeptidase</fullName>
    </submittedName>
</protein>
<keyword evidence="2" id="KW-0378">Hydrolase</keyword>
<dbReference type="PANTHER" id="PTHR30023:SF0">
    <property type="entry name" value="PENICILLIN-SENSITIVE CARBOXYPEPTIDASE A"/>
    <property type="match status" value="1"/>
</dbReference>
<dbReference type="InterPro" id="IPR012338">
    <property type="entry name" value="Beta-lactam/transpept-like"/>
</dbReference>
<dbReference type="Gene3D" id="3.50.80.20">
    <property type="entry name" value="D-Ala-D-Ala carboxypeptidase C, peptidase S13"/>
    <property type="match status" value="1"/>
</dbReference>
<dbReference type="GO" id="GO:0000270">
    <property type="term" value="P:peptidoglycan metabolic process"/>
    <property type="evidence" value="ECO:0007669"/>
    <property type="project" value="TreeGrafter"/>
</dbReference>
<dbReference type="Pfam" id="PF02113">
    <property type="entry name" value="Peptidase_S13"/>
    <property type="match status" value="1"/>
</dbReference>
<gene>
    <name evidence="3" type="primary">dacB</name>
    <name evidence="3" type="ORF">CR194_07485</name>
</gene>
<dbReference type="Proteomes" id="UP000248214">
    <property type="component" value="Unassembled WGS sequence"/>
</dbReference>
<dbReference type="GO" id="GO:0004185">
    <property type="term" value="F:serine-type carboxypeptidase activity"/>
    <property type="evidence" value="ECO:0007669"/>
    <property type="project" value="InterPro"/>
</dbReference>
<proteinExistence type="inferred from homology"/>
<evidence type="ECO:0000313" key="3">
    <source>
        <dbReference type="EMBL" id="PYZ93032.1"/>
    </source>
</evidence>